<reference evidence="1" key="1">
    <citation type="submission" date="2022-10" db="EMBL/GenBank/DDBJ databases">
        <title>The complete genomes of actinobacterial strains from the NBC collection.</title>
        <authorList>
            <person name="Joergensen T.S."/>
            <person name="Alvarez Arevalo M."/>
            <person name="Sterndorff E.B."/>
            <person name="Faurdal D."/>
            <person name="Vuksanovic O."/>
            <person name="Mourched A.-S."/>
            <person name="Charusanti P."/>
            <person name="Shaw S."/>
            <person name="Blin K."/>
            <person name="Weber T."/>
        </authorList>
    </citation>
    <scope>NUCLEOTIDE SEQUENCE</scope>
    <source>
        <strain evidence="1">NBC_00119</strain>
    </source>
</reference>
<name>A0AAU1UIH2_9ACTN</name>
<proteinExistence type="predicted"/>
<dbReference type="EMBL" id="CP108195">
    <property type="protein sequence ID" value="WTS17352.1"/>
    <property type="molecule type" value="Genomic_DNA"/>
</dbReference>
<gene>
    <name evidence="1" type="ORF">OHU69_43735</name>
</gene>
<organism evidence="1">
    <name type="scientific">Streptomyces sp. NBC_00119</name>
    <dbReference type="NCBI Taxonomy" id="2975659"/>
    <lineage>
        <taxon>Bacteria</taxon>
        <taxon>Bacillati</taxon>
        <taxon>Actinomycetota</taxon>
        <taxon>Actinomycetes</taxon>
        <taxon>Kitasatosporales</taxon>
        <taxon>Streptomycetaceae</taxon>
        <taxon>Streptomyces</taxon>
    </lineage>
</organism>
<evidence type="ECO:0000313" key="1">
    <source>
        <dbReference type="EMBL" id="WTS17352.1"/>
    </source>
</evidence>
<protein>
    <submittedName>
        <fullName evidence="1">Uncharacterized protein</fullName>
    </submittedName>
</protein>
<sequence length="60" mass="6541">MPEQELEVETRREPSVPLGVGVRRATLDDGRVVTIVCEAGLPQNEVNAIAARVAESSLRR</sequence>
<dbReference type="AlphaFoldDB" id="A0AAU1UIH2"/>
<accession>A0AAU1UIH2</accession>